<evidence type="ECO:0000256" key="11">
    <source>
        <dbReference type="SAM" id="MobiDB-lite"/>
    </source>
</evidence>
<dbReference type="InterPro" id="IPR000719">
    <property type="entry name" value="Prot_kinase_dom"/>
</dbReference>
<feature type="region of interest" description="Disordered" evidence="11">
    <location>
        <begin position="775"/>
        <end position="799"/>
    </location>
</feature>
<dbReference type="PROSITE" id="PS00108">
    <property type="entry name" value="PROTEIN_KINASE_ST"/>
    <property type="match status" value="1"/>
</dbReference>
<dbReference type="Gene3D" id="3.30.200.20">
    <property type="entry name" value="Phosphorylase Kinase, domain 1"/>
    <property type="match status" value="1"/>
</dbReference>
<keyword evidence="7" id="KW-0067">ATP-binding</keyword>
<sequence>MSSYSSRNNRYYDSIRQSHGNNPRSQSSNPVDDENMEGMSDDLQKIFDDDSKCARLLKKVIRDERSFDLRIQRIQEFQAYLEKPDSSKFIMKLAEPALNVLFEQFQERSHETIRSELVHCIGLIGYVMLNEGEPKFAEWIFERLNDVRKNDIQKQLLISAFRDSMQNEHDILCLTDHIQHISEQLKKILESVVHAPLMIVITDTIIDLSRIYPQVFQEIFLDIVDILIGWYIEPLPTDRILEYTAQALHKFRPFWIEQIDSTLTLLDHFIEDADNYAQQFDNQEQNNDDNISSLTDKIAALYRAFATVLRALSDNFASTPTLLPIDYVDNWLQKILHTTTIIKQDKLFGILAKYANIAVCTLLETFSQFDEQVQKDVFDFIIQQIHLQKQQWPYEADINLLRLIMKVIDLANHDSCAILANSIFALNSRIWLYRFLYSNSLIQDVLQLFNRLLTIKSIPVVQQVYQAILADMTSNFNVLLNVLQQKSIIIGNGSLLTSDLNEDDAEAALIFDCSALCQIGNVKGNLIGMYALSPPLFELLAKHLQLTNSKLAQQYPAVHYGVLKTLYSHCAAHEHFIHNSDLFKQNDTNNVMSLTSLTKDNFEDLLKLHHRLIVNSHLSCHDTKKLVLNWLAEIIDALPQEDNGLLTLPLLLKLSHAIIDIESQNQKLSEVDSISSLSSSSSSLNINEDHHNTGGVAIFSLSSSSSSSSIDEDIETSSFMSTRILPIGFYREQDQTPTSTSTSSSSSLSTNSNDKNSTTITKRFNTYRPYEDDQLQFQSNGSNTSSSSSSSSSSSVPTKKEIYITQTRTQNNPIITNSNTPMAVPIKTTTTTTHCSPIDSLTIEQNLFNMVRFDSVKSNFCDYYQLGDFVRSGGFSDIHEGIRLSDNKQVVVKFIPKEKTKNWLMICQKKYPAEILLHKAVHETQGIISVFDYFENAQHWILVMERLRNCQDLFDFLEAKDRGRLSESTARKFFQQLVHINLAMLRKGVVHRDLKSENILVDLETESLVLIDFGASAIYKSSTSYYSDFHGTKQYKSPEYILKKRYTGVPSTVWTLGVLLYDMVCGSLPFESEDEITGYKLVLKPHLSVELKNLIQRCLAQNPDRRPSLESLLEHVWVKG</sequence>
<keyword evidence="8" id="KW-0460">Magnesium</keyword>
<dbReference type="InterPro" id="IPR031559">
    <property type="entry name" value="SMG1"/>
</dbReference>
<comment type="cofactor">
    <cofactor evidence="1">
        <name>Mg(2+)</name>
        <dbReference type="ChEBI" id="CHEBI:18420"/>
    </cofactor>
</comment>
<evidence type="ECO:0000313" key="13">
    <source>
        <dbReference type="EMBL" id="CAF0988131.1"/>
    </source>
</evidence>
<keyword evidence="3" id="KW-0723">Serine/threonine-protein kinase</keyword>
<feature type="compositionally biased region" description="Low complexity" evidence="11">
    <location>
        <begin position="785"/>
        <end position="795"/>
    </location>
</feature>
<evidence type="ECO:0000256" key="2">
    <source>
        <dbReference type="ARBA" id="ARBA00012513"/>
    </source>
</evidence>
<dbReference type="AlphaFoldDB" id="A0A814G2A0"/>
<accession>A0A814G2A0</accession>
<dbReference type="Gene3D" id="1.10.510.10">
    <property type="entry name" value="Transferase(Phosphotransferase) domain 1"/>
    <property type="match status" value="1"/>
</dbReference>
<organism evidence="13 14">
    <name type="scientific">Rotaria sordida</name>
    <dbReference type="NCBI Taxonomy" id="392033"/>
    <lineage>
        <taxon>Eukaryota</taxon>
        <taxon>Metazoa</taxon>
        <taxon>Spiralia</taxon>
        <taxon>Gnathifera</taxon>
        <taxon>Rotifera</taxon>
        <taxon>Eurotatoria</taxon>
        <taxon>Bdelloidea</taxon>
        <taxon>Philodinida</taxon>
        <taxon>Philodinidae</taxon>
        <taxon>Rotaria</taxon>
    </lineage>
</organism>
<dbReference type="SUPFAM" id="SSF56112">
    <property type="entry name" value="Protein kinase-like (PK-like)"/>
    <property type="match status" value="1"/>
</dbReference>
<feature type="compositionally biased region" description="Polar residues" evidence="11">
    <location>
        <begin position="775"/>
        <end position="784"/>
    </location>
</feature>
<dbReference type="InterPro" id="IPR016024">
    <property type="entry name" value="ARM-type_fold"/>
</dbReference>
<name>A0A814G2A0_9BILA</name>
<evidence type="ECO:0000256" key="3">
    <source>
        <dbReference type="ARBA" id="ARBA00022527"/>
    </source>
</evidence>
<keyword evidence="4" id="KW-0808">Transferase</keyword>
<dbReference type="EC" id="2.7.11.1" evidence="2"/>
<dbReference type="SUPFAM" id="SSF48371">
    <property type="entry name" value="ARM repeat"/>
    <property type="match status" value="1"/>
</dbReference>
<dbReference type="Pfam" id="PF00069">
    <property type="entry name" value="Pkinase"/>
    <property type="match status" value="1"/>
</dbReference>
<evidence type="ECO:0000256" key="4">
    <source>
        <dbReference type="ARBA" id="ARBA00022679"/>
    </source>
</evidence>
<evidence type="ECO:0000256" key="10">
    <source>
        <dbReference type="ARBA" id="ARBA00048679"/>
    </source>
</evidence>
<gene>
    <name evidence="13" type="ORF">ZHD862_LOCUS11872</name>
</gene>
<evidence type="ECO:0000259" key="12">
    <source>
        <dbReference type="PROSITE" id="PS50011"/>
    </source>
</evidence>
<dbReference type="Proteomes" id="UP000663864">
    <property type="component" value="Unassembled WGS sequence"/>
</dbReference>
<dbReference type="Pfam" id="PF15785">
    <property type="entry name" value="SMG1"/>
    <property type="match status" value="1"/>
</dbReference>
<protein>
    <recommendedName>
        <fullName evidence="2">non-specific serine/threonine protein kinase</fullName>
        <ecNumber evidence="2">2.7.11.1</ecNumber>
    </recommendedName>
</protein>
<feature type="domain" description="Protein kinase" evidence="12">
    <location>
        <begin position="864"/>
        <end position="1118"/>
    </location>
</feature>
<evidence type="ECO:0000313" key="14">
    <source>
        <dbReference type="Proteomes" id="UP000663864"/>
    </source>
</evidence>
<evidence type="ECO:0000256" key="1">
    <source>
        <dbReference type="ARBA" id="ARBA00001946"/>
    </source>
</evidence>
<comment type="caution">
    <text evidence="13">The sequence shown here is derived from an EMBL/GenBank/DDBJ whole genome shotgun (WGS) entry which is preliminary data.</text>
</comment>
<dbReference type="InterPro" id="IPR011009">
    <property type="entry name" value="Kinase-like_dom_sf"/>
</dbReference>
<feature type="region of interest" description="Disordered" evidence="11">
    <location>
        <begin position="730"/>
        <end position="760"/>
    </location>
</feature>
<dbReference type="PANTHER" id="PTHR22984">
    <property type="entry name" value="SERINE/THREONINE-PROTEIN KINASE PIM"/>
    <property type="match status" value="1"/>
</dbReference>
<keyword evidence="5" id="KW-0547">Nucleotide-binding</keyword>
<evidence type="ECO:0000256" key="9">
    <source>
        <dbReference type="ARBA" id="ARBA00047899"/>
    </source>
</evidence>
<dbReference type="GO" id="GO:0005737">
    <property type="term" value="C:cytoplasm"/>
    <property type="evidence" value="ECO:0007669"/>
    <property type="project" value="TreeGrafter"/>
</dbReference>
<feature type="compositionally biased region" description="Low complexity" evidence="11">
    <location>
        <begin position="736"/>
        <end position="760"/>
    </location>
</feature>
<feature type="compositionally biased region" description="Low complexity" evidence="11">
    <location>
        <begin position="1"/>
        <end position="12"/>
    </location>
</feature>
<keyword evidence="6" id="KW-0418">Kinase</keyword>
<proteinExistence type="predicted"/>
<dbReference type="GO" id="GO:0004674">
    <property type="term" value="F:protein serine/threonine kinase activity"/>
    <property type="evidence" value="ECO:0007669"/>
    <property type="project" value="UniProtKB-KW"/>
</dbReference>
<dbReference type="PANTHER" id="PTHR22984:SF29">
    <property type="entry name" value="SERINE_THREONINE-PROTEIN KINASE PIM-1"/>
    <property type="match status" value="1"/>
</dbReference>
<dbReference type="SMART" id="SM00220">
    <property type="entry name" value="S_TKc"/>
    <property type="match status" value="1"/>
</dbReference>
<dbReference type="GO" id="GO:0005524">
    <property type="term" value="F:ATP binding"/>
    <property type="evidence" value="ECO:0007669"/>
    <property type="project" value="UniProtKB-KW"/>
</dbReference>
<comment type="catalytic activity">
    <reaction evidence="9">
        <text>L-threonyl-[protein] + ATP = O-phospho-L-threonyl-[protein] + ADP + H(+)</text>
        <dbReference type="Rhea" id="RHEA:46608"/>
        <dbReference type="Rhea" id="RHEA-COMP:11060"/>
        <dbReference type="Rhea" id="RHEA-COMP:11605"/>
        <dbReference type="ChEBI" id="CHEBI:15378"/>
        <dbReference type="ChEBI" id="CHEBI:30013"/>
        <dbReference type="ChEBI" id="CHEBI:30616"/>
        <dbReference type="ChEBI" id="CHEBI:61977"/>
        <dbReference type="ChEBI" id="CHEBI:456216"/>
        <dbReference type="EC" id="2.7.11.1"/>
    </reaction>
</comment>
<evidence type="ECO:0000256" key="6">
    <source>
        <dbReference type="ARBA" id="ARBA00022777"/>
    </source>
</evidence>
<dbReference type="InterPro" id="IPR051138">
    <property type="entry name" value="PIM_Ser/Thr_kinase"/>
</dbReference>
<dbReference type="GO" id="GO:0000184">
    <property type="term" value="P:nuclear-transcribed mRNA catabolic process, nonsense-mediated decay"/>
    <property type="evidence" value="ECO:0007669"/>
    <property type="project" value="InterPro"/>
</dbReference>
<reference evidence="13" key="1">
    <citation type="submission" date="2021-02" db="EMBL/GenBank/DDBJ databases">
        <authorList>
            <person name="Nowell W R."/>
        </authorList>
    </citation>
    <scope>NUCLEOTIDE SEQUENCE</scope>
</reference>
<evidence type="ECO:0000256" key="8">
    <source>
        <dbReference type="ARBA" id="ARBA00022842"/>
    </source>
</evidence>
<dbReference type="InterPro" id="IPR008271">
    <property type="entry name" value="Ser/Thr_kinase_AS"/>
</dbReference>
<feature type="compositionally biased region" description="Polar residues" evidence="11">
    <location>
        <begin position="15"/>
        <end position="30"/>
    </location>
</feature>
<feature type="region of interest" description="Disordered" evidence="11">
    <location>
        <begin position="1"/>
        <end position="38"/>
    </location>
</feature>
<comment type="catalytic activity">
    <reaction evidence="10">
        <text>L-seryl-[protein] + ATP = O-phospho-L-seryl-[protein] + ADP + H(+)</text>
        <dbReference type="Rhea" id="RHEA:17989"/>
        <dbReference type="Rhea" id="RHEA-COMP:9863"/>
        <dbReference type="Rhea" id="RHEA-COMP:11604"/>
        <dbReference type="ChEBI" id="CHEBI:15378"/>
        <dbReference type="ChEBI" id="CHEBI:29999"/>
        <dbReference type="ChEBI" id="CHEBI:30616"/>
        <dbReference type="ChEBI" id="CHEBI:83421"/>
        <dbReference type="ChEBI" id="CHEBI:456216"/>
        <dbReference type="EC" id="2.7.11.1"/>
    </reaction>
</comment>
<dbReference type="PROSITE" id="PS50011">
    <property type="entry name" value="PROTEIN_KINASE_DOM"/>
    <property type="match status" value="1"/>
</dbReference>
<evidence type="ECO:0000256" key="7">
    <source>
        <dbReference type="ARBA" id="ARBA00022840"/>
    </source>
</evidence>
<dbReference type="EMBL" id="CAJNOT010000456">
    <property type="protein sequence ID" value="CAF0988131.1"/>
    <property type="molecule type" value="Genomic_DNA"/>
</dbReference>
<evidence type="ECO:0000256" key="5">
    <source>
        <dbReference type="ARBA" id="ARBA00022741"/>
    </source>
</evidence>